<dbReference type="RefSeq" id="WP_317137584.1">
    <property type="nucleotide sequence ID" value="NZ_CP043875.1"/>
</dbReference>
<organism evidence="1 2">
    <name type="scientific">Methanochimaera problematica</name>
    <dbReference type="NCBI Taxonomy" id="2609417"/>
    <lineage>
        <taxon>Archaea</taxon>
        <taxon>Methanobacteriati</taxon>
        <taxon>Methanobacteriota</taxon>
        <taxon>Stenosarchaea group</taxon>
        <taxon>Methanomicrobia</taxon>
        <taxon>Methanomicrobiales</taxon>
        <taxon>Methanomicrobiaceae</taxon>
        <taxon>Methanochimaera</taxon>
    </lineage>
</organism>
<name>A0AA97FEL3_9EURY</name>
<gene>
    <name evidence="1" type="ORF">F1737_04480</name>
</gene>
<evidence type="ECO:0000313" key="1">
    <source>
        <dbReference type="EMBL" id="WOF16011.1"/>
    </source>
</evidence>
<protein>
    <submittedName>
        <fullName evidence="1">U32 family peptidase</fullName>
    </submittedName>
</protein>
<dbReference type="PANTHER" id="PTHR30217">
    <property type="entry name" value="PEPTIDASE U32 FAMILY"/>
    <property type="match status" value="1"/>
</dbReference>
<reference evidence="1 2" key="1">
    <citation type="submission" date="2019-09" db="EMBL/GenBank/DDBJ databases">
        <title>The complete genome of Methanoplanus sp. FWC-SCC4.</title>
        <authorList>
            <person name="Chen S.-C."/>
            <person name="Zhou Y.-Z."/>
            <person name="Lai M.-C."/>
        </authorList>
    </citation>
    <scope>NUCLEOTIDE SEQUENCE [LARGE SCALE GENOMIC DNA]</scope>
    <source>
        <strain evidence="1 2">FWC-SCC4</strain>
    </source>
</reference>
<dbReference type="InterPro" id="IPR051454">
    <property type="entry name" value="RNA/ubiquinone_mod_enzymes"/>
</dbReference>
<dbReference type="SUPFAM" id="SSF51366">
    <property type="entry name" value="Ribulose-phoshate binding barrel"/>
    <property type="match status" value="1"/>
</dbReference>
<dbReference type="AlphaFoldDB" id="A0AA97FEL3"/>
<dbReference type="GeneID" id="85229404"/>
<accession>A0AA97FEL3</accession>
<dbReference type="InterPro" id="IPR009000">
    <property type="entry name" value="Transl_B-barrel_sf"/>
</dbReference>
<dbReference type="InterPro" id="IPR011060">
    <property type="entry name" value="RibuloseP-bd_barrel"/>
</dbReference>
<dbReference type="SUPFAM" id="SSF50447">
    <property type="entry name" value="Translation proteins"/>
    <property type="match status" value="1"/>
</dbReference>
<dbReference type="PROSITE" id="PS01276">
    <property type="entry name" value="PEPTIDASE_U32"/>
    <property type="match status" value="1"/>
</dbReference>
<dbReference type="Pfam" id="PF01136">
    <property type="entry name" value="Peptidase_U32"/>
    <property type="match status" value="1"/>
</dbReference>
<dbReference type="KEGG" id="mefw:F1737_04480"/>
<dbReference type="Proteomes" id="UP001301797">
    <property type="component" value="Chromosome"/>
</dbReference>
<dbReference type="EMBL" id="CP043875">
    <property type="protein sequence ID" value="WOF16011.1"/>
    <property type="molecule type" value="Genomic_DNA"/>
</dbReference>
<sequence>MKKIELLAPAGDWSCLKTAVENGADAVYFGIKNMNMRDNAGNFEINELPVVMRYLHENNKKGYLTLNTIYYNKELEKLEKVILAAKTAGVDAIICWDMAVLNIAKKAGIPIHISTQASVSNYQAFKFYSDLGADRIILARECSLSDISEISRQAEYEGLNCEIETFTHGAMCVSMSGRCFLSADTFGKSANRGQCLQPCRRLYRITDVEEEDNSYILGHNFVLSPKDLCSIEILPELIEAGISSFKIEGRIRPPEYVKTTVSCYRKVLNAIESGEYSSRLVGELKRELGKAYNRGFSQGFYKGLEKDWISRGPDARESKIYCGEVVTYYKKIQVAEFLIRAGSLKIGDKILVYGKTTPARNTVINEIQINHQSVESAGKGERCGIKIPFIVRPKDKLFRIKDNEKQKKN</sequence>
<dbReference type="Gene3D" id="2.40.30.10">
    <property type="entry name" value="Translation factors"/>
    <property type="match status" value="1"/>
</dbReference>
<evidence type="ECO:0000313" key="2">
    <source>
        <dbReference type="Proteomes" id="UP001301797"/>
    </source>
</evidence>
<dbReference type="InterPro" id="IPR001539">
    <property type="entry name" value="Peptidase_U32"/>
</dbReference>
<proteinExistence type="predicted"/>
<keyword evidence="2" id="KW-1185">Reference proteome</keyword>